<keyword evidence="2" id="KW-1185">Reference proteome</keyword>
<gene>
    <name evidence="1" type="ORF">KIH27_02895</name>
</gene>
<organism evidence="1 2">
    <name type="scientific">Mycolicibacter acidiphilus</name>
    <dbReference type="NCBI Taxonomy" id="2835306"/>
    <lineage>
        <taxon>Bacteria</taxon>
        <taxon>Bacillati</taxon>
        <taxon>Actinomycetota</taxon>
        <taxon>Actinomycetes</taxon>
        <taxon>Mycobacteriales</taxon>
        <taxon>Mycobacteriaceae</taxon>
        <taxon>Mycolicibacter</taxon>
    </lineage>
</organism>
<dbReference type="EMBL" id="JAHCLR010000003">
    <property type="protein sequence ID" value="MBS9532531.1"/>
    <property type="molecule type" value="Genomic_DNA"/>
</dbReference>
<protein>
    <submittedName>
        <fullName evidence="1">Uncharacterized protein</fullName>
    </submittedName>
</protein>
<evidence type="ECO:0000313" key="2">
    <source>
        <dbReference type="Proteomes" id="UP001519535"/>
    </source>
</evidence>
<accession>A0ABS5RE24</accession>
<reference evidence="1 2" key="1">
    <citation type="submission" date="2021-05" db="EMBL/GenBank/DDBJ databases">
        <title>Mycobacterium acidophilum sp. nov., an extremely acid-tolerant member of the genus Mycobacterium.</title>
        <authorList>
            <person name="Xia J."/>
        </authorList>
    </citation>
    <scope>NUCLEOTIDE SEQUENCE [LARGE SCALE GENOMIC DNA]</scope>
    <source>
        <strain evidence="1 2">M1</strain>
    </source>
</reference>
<proteinExistence type="predicted"/>
<dbReference type="Proteomes" id="UP001519535">
    <property type="component" value="Unassembled WGS sequence"/>
</dbReference>
<comment type="caution">
    <text evidence="1">The sequence shown here is derived from an EMBL/GenBank/DDBJ whole genome shotgun (WGS) entry which is preliminary data.</text>
</comment>
<sequence>MLSAAGRTVNRVADLPDLLDGIRDEQLPADCLLLRGGPDSVEKLLRHAERTRRMFCLDGDPVLGISMFAAIDDMGPDSLDGLLAGQLATYRLIHTVQAEDLMTAGFRVVPTFRRPHVTVLVGSINEIPALLAALGPTHGNDHYGGSKHWRSTDDRR</sequence>
<name>A0ABS5RE24_9MYCO</name>
<dbReference type="RefSeq" id="WP_214091408.1">
    <property type="nucleotide sequence ID" value="NZ_JAHCLR010000003.1"/>
</dbReference>
<evidence type="ECO:0000313" key="1">
    <source>
        <dbReference type="EMBL" id="MBS9532531.1"/>
    </source>
</evidence>